<name>A0A265N5X9_9BACI</name>
<feature type="domain" description="HAMP" evidence="13">
    <location>
        <begin position="321"/>
        <end position="374"/>
    </location>
</feature>
<dbReference type="AlphaFoldDB" id="A0A265N5X9"/>
<dbReference type="RefSeq" id="WP_094887275.1">
    <property type="nucleotide sequence ID" value="NZ_NPMS01000013.1"/>
</dbReference>
<dbReference type="InterPro" id="IPR029151">
    <property type="entry name" value="Sensor-like_sf"/>
</dbReference>
<dbReference type="PANTHER" id="PTHR32089">
    <property type="entry name" value="METHYL-ACCEPTING CHEMOTAXIS PROTEIN MCPB"/>
    <property type="match status" value="1"/>
</dbReference>
<dbReference type="Gene3D" id="1.10.287.950">
    <property type="entry name" value="Methyl-accepting chemotaxis protein"/>
    <property type="match status" value="1"/>
</dbReference>
<dbReference type="PROSITE" id="PS50885">
    <property type="entry name" value="HAMP"/>
    <property type="match status" value="1"/>
</dbReference>
<organism evidence="14 15">
    <name type="scientific">Virgibacillus indicus</name>
    <dbReference type="NCBI Taxonomy" id="2024554"/>
    <lineage>
        <taxon>Bacteria</taxon>
        <taxon>Bacillati</taxon>
        <taxon>Bacillota</taxon>
        <taxon>Bacilli</taxon>
        <taxon>Bacillales</taxon>
        <taxon>Bacillaceae</taxon>
        <taxon>Virgibacillus</taxon>
    </lineage>
</organism>
<dbReference type="GO" id="GO:0007165">
    <property type="term" value="P:signal transduction"/>
    <property type="evidence" value="ECO:0007669"/>
    <property type="project" value="UniProtKB-KW"/>
</dbReference>
<evidence type="ECO:0000313" key="15">
    <source>
        <dbReference type="Proteomes" id="UP000216498"/>
    </source>
</evidence>
<sequence length="679" mass="73627">MKNNKTKNGKTKKARSKSGFFTKSIQSQILIPFLILLILAVGAVAFVSYQSSVKTTTGELTKNVESQMAGMNGTFEVFFKNINNTIDRFTSSELLSNYDPENKDEILKNLAAMKASDETIAFVYTGIEETEEMIDPAGDLDASYNPTEQEWYQEAAQAEGKTIWTEPYQDEGTGETVVTAARAYYDANNLIGVFALDVSVGTLLQMVNETKIGDSGYAVVLDNTGKYITHPEEQYIGEDQSQSEFYKEIEKAGEQGIVEYQFEGEDKIMAFTENPTTGWVLGGTVYVEEFQKKAQAIILPNAITLGVALVLAIIVSFAVTKRITARIKVVMERMKKIASGDLSQKPIEVKSGDEIGQLGIATNEMSKNMRELLNQINTVSGTVSSHSEELTQATGEVTTGTEQIATTMGELASGSETQANSASDLASVMGTFTVRVEEANENGEHIQVNSNKVIEMTSEGSQMMQSSTDQMIKINHIVKDAVQKMQHLDNQSQEITKLVSVIKDVAEQTNLLALNAAIEAARAGEHGKGFAVVADEVRKLAEQVAHSVNDITGFVTNIQTESGVVAESLKEGYEQVEQGTAQIETTGKTFNEISTAITEMVQNIKMVSENLSEIAAGSQEMNGSIEEIASVSEEAAAGVEQTAASAQQVSGSMEEVSGSSEQLARLAEELNELVGRFKL</sequence>
<evidence type="ECO:0000256" key="6">
    <source>
        <dbReference type="ARBA" id="ARBA00022989"/>
    </source>
</evidence>
<evidence type="ECO:0008006" key="16">
    <source>
        <dbReference type="Google" id="ProtNLM"/>
    </source>
</evidence>
<keyword evidence="2" id="KW-1003">Cell membrane</keyword>
<feature type="domain" description="Methyl-accepting transducer" evidence="12">
    <location>
        <begin position="393"/>
        <end position="629"/>
    </location>
</feature>
<proteinExistence type="inferred from homology"/>
<dbReference type="CDD" id="cd12913">
    <property type="entry name" value="PDC1_MCP_like"/>
    <property type="match status" value="1"/>
</dbReference>
<dbReference type="CDD" id="cd06225">
    <property type="entry name" value="HAMP"/>
    <property type="match status" value="1"/>
</dbReference>
<dbReference type="GO" id="GO:0006935">
    <property type="term" value="P:chemotaxis"/>
    <property type="evidence" value="ECO:0007669"/>
    <property type="project" value="UniProtKB-KW"/>
</dbReference>
<evidence type="ECO:0000256" key="10">
    <source>
        <dbReference type="PROSITE-ProRule" id="PRU00284"/>
    </source>
</evidence>
<dbReference type="SUPFAM" id="SSF103190">
    <property type="entry name" value="Sensory domain-like"/>
    <property type="match status" value="1"/>
</dbReference>
<evidence type="ECO:0000313" key="14">
    <source>
        <dbReference type="EMBL" id="OZU87191.1"/>
    </source>
</evidence>
<dbReference type="Pfam" id="PF00672">
    <property type="entry name" value="HAMP"/>
    <property type="match status" value="1"/>
</dbReference>
<accession>A0A265N5X9</accession>
<evidence type="ECO:0000256" key="5">
    <source>
        <dbReference type="ARBA" id="ARBA00022692"/>
    </source>
</evidence>
<dbReference type="PROSITE" id="PS50111">
    <property type="entry name" value="CHEMOTAXIS_TRANSDUC_2"/>
    <property type="match status" value="1"/>
</dbReference>
<gene>
    <name evidence="14" type="ORF">CIL03_18030</name>
</gene>
<keyword evidence="4" id="KW-0145">Chemotaxis</keyword>
<dbReference type="GO" id="GO:0005886">
    <property type="term" value="C:plasma membrane"/>
    <property type="evidence" value="ECO:0007669"/>
    <property type="project" value="UniProtKB-SubCell"/>
</dbReference>
<dbReference type="Pfam" id="PF02743">
    <property type="entry name" value="dCache_1"/>
    <property type="match status" value="1"/>
</dbReference>
<evidence type="ECO:0000256" key="9">
    <source>
        <dbReference type="ARBA" id="ARBA00029447"/>
    </source>
</evidence>
<evidence type="ECO:0000256" key="7">
    <source>
        <dbReference type="ARBA" id="ARBA00023136"/>
    </source>
</evidence>
<dbReference type="CDD" id="cd12912">
    <property type="entry name" value="PDC2_MCP_like"/>
    <property type="match status" value="1"/>
</dbReference>
<dbReference type="InterPro" id="IPR033479">
    <property type="entry name" value="dCache_1"/>
</dbReference>
<dbReference type="EMBL" id="NPMS01000013">
    <property type="protein sequence ID" value="OZU87191.1"/>
    <property type="molecule type" value="Genomic_DNA"/>
</dbReference>
<dbReference type="OrthoDB" id="9760371at2"/>
<evidence type="ECO:0000259" key="13">
    <source>
        <dbReference type="PROSITE" id="PS50885"/>
    </source>
</evidence>
<dbReference type="Pfam" id="PF00015">
    <property type="entry name" value="MCPsignal"/>
    <property type="match status" value="1"/>
</dbReference>
<dbReference type="SMART" id="SM00304">
    <property type="entry name" value="HAMP"/>
    <property type="match status" value="1"/>
</dbReference>
<evidence type="ECO:0000259" key="12">
    <source>
        <dbReference type="PROSITE" id="PS50111"/>
    </source>
</evidence>
<evidence type="ECO:0000256" key="3">
    <source>
        <dbReference type="ARBA" id="ARBA00022481"/>
    </source>
</evidence>
<dbReference type="SUPFAM" id="SSF58104">
    <property type="entry name" value="Methyl-accepting chemotaxis protein (MCP) signaling domain"/>
    <property type="match status" value="1"/>
</dbReference>
<comment type="similarity">
    <text evidence="9">Belongs to the methyl-accepting chemotaxis (MCP) protein family.</text>
</comment>
<dbReference type="InterPro" id="IPR003660">
    <property type="entry name" value="HAMP_dom"/>
</dbReference>
<keyword evidence="3" id="KW-0488">Methylation</keyword>
<keyword evidence="15" id="KW-1185">Reference proteome</keyword>
<keyword evidence="8 10" id="KW-0807">Transducer</keyword>
<keyword evidence="7 11" id="KW-0472">Membrane</keyword>
<dbReference type="PANTHER" id="PTHR32089:SF114">
    <property type="entry name" value="METHYL-ACCEPTING CHEMOTAXIS PROTEIN MCPB"/>
    <property type="match status" value="1"/>
</dbReference>
<dbReference type="Gene3D" id="3.30.450.20">
    <property type="entry name" value="PAS domain"/>
    <property type="match status" value="2"/>
</dbReference>
<dbReference type="Proteomes" id="UP000216498">
    <property type="component" value="Unassembled WGS sequence"/>
</dbReference>
<reference evidence="14 15" key="1">
    <citation type="submission" date="2017-08" db="EMBL/GenBank/DDBJ databases">
        <title>Virgibacillus indicus sp. nov. and Virgibacillus profoundi sp. nov, two moderately halophilic bacteria isolated from marine sediment by using the Microfluidic Streak Plate.</title>
        <authorList>
            <person name="Xu B."/>
            <person name="Hu B."/>
            <person name="Wang J."/>
            <person name="Zhu Y."/>
            <person name="Huang L."/>
            <person name="Du W."/>
            <person name="Huang Y."/>
        </authorList>
    </citation>
    <scope>NUCLEOTIDE SEQUENCE [LARGE SCALE GENOMIC DNA]</scope>
    <source>
        <strain evidence="14 15">IO3-P2-C2</strain>
    </source>
</reference>
<evidence type="ECO:0000256" key="2">
    <source>
        <dbReference type="ARBA" id="ARBA00022475"/>
    </source>
</evidence>
<comment type="caution">
    <text evidence="14">The sequence shown here is derived from an EMBL/GenBank/DDBJ whole genome shotgun (WGS) entry which is preliminary data.</text>
</comment>
<dbReference type="Gene3D" id="6.10.340.10">
    <property type="match status" value="1"/>
</dbReference>
<protein>
    <recommendedName>
        <fullName evidence="16">Chemotaxis protein</fullName>
    </recommendedName>
</protein>
<feature type="transmembrane region" description="Helical" evidence="11">
    <location>
        <begin position="297"/>
        <end position="319"/>
    </location>
</feature>
<evidence type="ECO:0000256" key="8">
    <source>
        <dbReference type="ARBA" id="ARBA00023224"/>
    </source>
</evidence>
<keyword evidence="5 11" id="KW-0812">Transmembrane</keyword>
<evidence type="ECO:0000256" key="1">
    <source>
        <dbReference type="ARBA" id="ARBA00004651"/>
    </source>
</evidence>
<dbReference type="SMART" id="SM00283">
    <property type="entry name" value="MA"/>
    <property type="match status" value="1"/>
</dbReference>
<evidence type="ECO:0000256" key="4">
    <source>
        <dbReference type="ARBA" id="ARBA00022500"/>
    </source>
</evidence>
<dbReference type="CDD" id="cd11386">
    <property type="entry name" value="MCP_signal"/>
    <property type="match status" value="1"/>
</dbReference>
<dbReference type="InterPro" id="IPR004089">
    <property type="entry name" value="MCPsignal_dom"/>
</dbReference>
<keyword evidence="6 11" id="KW-1133">Transmembrane helix</keyword>
<evidence type="ECO:0000256" key="11">
    <source>
        <dbReference type="SAM" id="Phobius"/>
    </source>
</evidence>
<comment type="subcellular location">
    <subcellularLocation>
        <location evidence="1">Cell membrane</location>
        <topology evidence="1">Multi-pass membrane protein</topology>
    </subcellularLocation>
</comment>